<dbReference type="RefSeq" id="WP_068605205.1">
    <property type="nucleotide sequence ID" value="NZ_CP011388.1"/>
</dbReference>
<dbReference type="Proteomes" id="UP000076927">
    <property type="component" value="Chromosome"/>
</dbReference>
<organism evidence="1 2">
    <name type="scientific">Paenibacillus swuensis</name>
    <dbReference type="NCBI Taxonomy" id="1178515"/>
    <lineage>
        <taxon>Bacteria</taxon>
        <taxon>Bacillati</taxon>
        <taxon>Bacillota</taxon>
        <taxon>Bacilli</taxon>
        <taxon>Bacillales</taxon>
        <taxon>Paenibacillaceae</taxon>
        <taxon>Paenibacillus</taxon>
    </lineage>
</organism>
<sequence length="300" mass="33434">MSYSVLSNEQVEQFKERGWVKLAEGFPREVALACQDLVWERMKPMGMLKDDSSTWTKPMVQINEAYSHDDFQLCNTKRLADAIEDLIGAGRWAERSVCGETELVATYGWWPVNFALGSDKAWDVPKGGWHWDGQHFRHYVDSPEQGLLCLCLFSEIGTRGGGTLVAEGSHKIVAKYLSAFPDGTEQGPAIGAVNRSHPWMAELTGESEESGDGRSRVEKFMTETIDAEGVRLRVVETTGSPGDVILCHPFLYHAPSANHAGTPRFMCNRTTPLKDRMEFDRTGNEGYSPLELSIKEALSL</sequence>
<name>A0A172TFU8_9BACL</name>
<dbReference type="SUPFAM" id="SSF51197">
    <property type="entry name" value="Clavaminate synthase-like"/>
    <property type="match status" value="1"/>
</dbReference>
<evidence type="ECO:0000313" key="2">
    <source>
        <dbReference type="Proteomes" id="UP000076927"/>
    </source>
</evidence>
<accession>A0A172TFU8</accession>
<proteinExistence type="predicted"/>
<gene>
    <name evidence="1" type="ORF">SY83_06080</name>
</gene>
<dbReference type="Gene3D" id="2.60.120.620">
    <property type="entry name" value="q2cbj1_9rhob like domain"/>
    <property type="match status" value="1"/>
</dbReference>
<dbReference type="STRING" id="1178515.SY83_06080"/>
<protein>
    <recommendedName>
        <fullName evidence="3">Phytanoyl-CoA dioxygenase</fullName>
    </recommendedName>
</protein>
<evidence type="ECO:0008006" key="3">
    <source>
        <dbReference type="Google" id="ProtNLM"/>
    </source>
</evidence>
<dbReference type="PATRIC" id="fig|1178515.4.peg.1216"/>
<reference evidence="1 2" key="1">
    <citation type="submission" date="2015-01" db="EMBL/GenBank/DDBJ databases">
        <title>Paenibacillus swuensis/DY6/whole genome sequencing.</title>
        <authorList>
            <person name="Kim M.K."/>
            <person name="Srinivasan S."/>
            <person name="Lee J.-J."/>
        </authorList>
    </citation>
    <scope>NUCLEOTIDE SEQUENCE [LARGE SCALE GENOMIC DNA]</scope>
    <source>
        <strain evidence="1 2">DY6</strain>
    </source>
</reference>
<keyword evidence="2" id="KW-1185">Reference proteome</keyword>
<dbReference type="OrthoDB" id="9798771at2"/>
<evidence type="ECO:0000313" key="1">
    <source>
        <dbReference type="EMBL" id="ANE45929.1"/>
    </source>
</evidence>
<dbReference type="EMBL" id="CP011388">
    <property type="protein sequence ID" value="ANE45929.1"/>
    <property type="molecule type" value="Genomic_DNA"/>
</dbReference>
<dbReference type="KEGG" id="pswu:SY83_06080"/>
<dbReference type="AlphaFoldDB" id="A0A172TFU8"/>